<dbReference type="SUPFAM" id="SSF51197">
    <property type="entry name" value="Clavaminate synthase-like"/>
    <property type="match status" value="1"/>
</dbReference>
<evidence type="ECO:0000313" key="3">
    <source>
        <dbReference type="Proteomes" id="UP000515135"/>
    </source>
</evidence>
<dbReference type="RefSeq" id="XP_019646668.1">
    <property type="nucleotide sequence ID" value="XM_019791109.1"/>
</dbReference>
<proteinExistence type="predicted"/>
<dbReference type="GO" id="GO:0051213">
    <property type="term" value="F:dioxygenase activity"/>
    <property type="evidence" value="ECO:0007669"/>
    <property type="project" value="UniProtKB-KW"/>
</dbReference>
<dbReference type="Proteomes" id="UP000515135">
    <property type="component" value="Unplaced"/>
</dbReference>
<dbReference type="AlphaFoldDB" id="A0A6P5AAP1"/>
<dbReference type="KEGG" id="bbel:109487138"/>
<sequence length="377" mass="42728">MADAGSKDGAPGKEAATPVCCPEVYTVPPPQPTEKKPGQLSQEQVRQFFEEGYVLVKDYFKPEELQPVRDAVEGLVDDLAQRMYKAGRIKDTHKDAGLFQRLTLLNQEYPGAAVVLHKKGKLPQAFRDLWSNERLLNVMEQFIGPEIAGHPIWNLRTKTPRNEEVTVPWHQDNAYLGVQSLGTLQPTAWIPLLDANTDNGCMQVVRGGHRKGITGKHVCCVGGTWYVELPEDEIQNTLGCDLKNDIVTCEVPYGGVLFLNNAIPHRSLENNTDQIRWSLDLRWQHPDKPCGFEGIKDVIPMRSAKYPDLKPDWEKFESVDRTGNQQRQMNNKAGAEDEFDTTIQGPWMLRWEIVNHNKHTRSILGEDRSEKPVWTKA</sequence>
<keyword evidence="3" id="KW-1185">Reference proteome</keyword>
<dbReference type="Gene3D" id="2.60.120.620">
    <property type="entry name" value="q2cbj1_9rhob like domain"/>
    <property type="match status" value="1"/>
</dbReference>
<dbReference type="PANTHER" id="PTHR20883:SF14">
    <property type="entry name" value="PHYTANOYL-COA DIOXYGENASE"/>
    <property type="match status" value="1"/>
</dbReference>
<reference evidence="4" key="1">
    <citation type="submission" date="2025-08" db="UniProtKB">
        <authorList>
            <consortium name="RefSeq"/>
        </authorList>
    </citation>
    <scope>IDENTIFICATION</scope>
    <source>
        <tissue evidence="4">Gonad</tissue>
    </source>
</reference>
<dbReference type="InterPro" id="IPR008775">
    <property type="entry name" value="Phytyl_CoA_dOase-like"/>
</dbReference>
<organism evidence="3 4">
    <name type="scientific">Branchiostoma belcheri</name>
    <name type="common">Amphioxus</name>
    <dbReference type="NCBI Taxonomy" id="7741"/>
    <lineage>
        <taxon>Eukaryota</taxon>
        <taxon>Metazoa</taxon>
        <taxon>Chordata</taxon>
        <taxon>Cephalochordata</taxon>
        <taxon>Leptocardii</taxon>
        <taxon>Amphioxiformes</taxon>
        <taxon>Branchiostomatidae</taxon>
        <taxon>Branchiostoma</taxon>
    </lineage>
</organism>
<feature type="region of interest" description="Disordered" evidence="2">
    <location>
        <begin position="1"/>
        <end position="40"/>
    </location>
</feature>
<evidence type="ECO:0000313" key="4">
    <source>
        <dbReference type="RefSeq" id="XP_019646668.1"/>
    </source>
</evidence>
<dbReference type="PANTHER" id="PTHR20883">
    <property type="entry name" value="PHYTANOYL-COA DIOXYGENASE DOMAIN CONTAINING 1"/>
    <property type="match status" value="1"/>
</dbReference>
<gene>
    <name evidence="4" type="primary">LOC109487138</name>
</gene>
<keyword evidence="4" id="KW-0560">Oxidoreductase</keyword>
<evidence type="ECO:0000256" key="2">
    <source>
        <dbReference type="SAM" id="MobiDB-lite"/>
    </source>
</evidence>
<dbReference type="OrthoDB" id="445007at2759"/>
<accession>A0A6P5AAP1</accession>
<comment type="cofactor">
    <cofactor evidence="1">
        <name>Fe cation</name>
        <dbReference type="ChEBI" id="CHEBI:24875"/>
    </cofactor>
</comment>
<name>A0A6P5AAP1_BRABE</name>
<dbReference type="Pfam" id="PF05721">
    <property type="entry name" value="PhyH"/>
    <property type="match status" value="1"/>
</dbReference>
<keyword evidence="4" id="KW-0223">Dioxygenase</keyword>
<protein>
    <submittedName>
        <fullName evidence="4">Phytanoyl-CoA dioxygenase domain-containing protein 1 homolog</fullName>
    </submittedName>
</protein>
<dbReference type="GeneID" id="109487138"/>
<evidence type="ECO:0000256" key="1">
    <source>
        <dbReference type="ARBA" id="ARBA00001962"/>
    </source>
</evidence>